<name>A0AAN1FL48_9VIBR</name>
<dbReference type="EC" id="3.1.4.1" evidence="5"/>
<dbReference type="GO" id="GO:0036297">
    <property type="term" value="P:interstrand cross-link repair"/>
    <property type="evidence" value="ECO:0007669"/>
    <property type="project" value="InterPro"/>
</dbReference>
<comment type="similarity">
    <text evidence="4">Belongs to the FAN1 family.</text>
</comment>
<dbReference type="Pfam" id="PF08774">
    <property type="entry name" value="VRR_NUC"/>
    <property type="match status" value="1"/>
</dbReference>
<evidence type="ECO:0000256" key="4">
    <source>
        <dbReference type="ARBA" id="ARBA00005533"/>
    </source>
</evidence>
<protein>
    <recommendedName>
        <fullName evidence="5">phosphodiesterase I</fullName>
        <ecNumber evidence="5">3.1.4.1</ecNumber>
    </recommendedName>
</protein>
<comment type="cofactor">
    <cofactor evidence="3">
        <name>Mg(2+)</name>
        <dbReference type="ChEBI" id="CHEBI:18420"/>
    </cofactor>
</comment>
<dbReference type="InterPro" id="IPR033315">
    <property type="entry name" value="Fan1-like"/>
</dbReference>
<dbReference type="InterPro" id="IPR011856">
    <property type="entry name" value="tRNA_endonuc-like_dom_sf"/>
</dbReference>
<keyword evidence="10" id="KW-0464">Manganese</keyword>
<dbReference type="EMBL" id="CP018309">
    <property type="protein sequence ID" value="ASI92584.1"/>
    <property type="molecule type" value="Genomic_DNA"/>
</dbReference>
<evidence type="ECO:0000256" key="7">
    <source>
        <dbReference type="ARBA" id="ARBA00022723"/>
    </source>
</evidence>
<dbReference type="Pfam" id="PF21315">
    <property type="entry name" value="FAN1_HTH"/>
    <property type="match status" value="1"/>
</dbReference>
<dbReference type="InterPro" id="IPR049125">
    <property type="entry name" value="FAN1-like_WH"/>
</dbReference>
<evidence type="ECO:0000256" key="2">
    <source>
        <dbReference type="ARBA" id="ARBA00001936"/>
    </source>
</evidence>
<evidence type="ECO:0000256" key="5">
    <source>
        <dbReference type="ARBA" id="ARBA00012029"/>
    </source>
</evidence>
<reference evidence="13" key="1">
    <citation type="submission" date="2016-12" db="EMBL/GenBank/DDBJ databases">
        <title>Comparative genomic analysis reveals the diversity, evolution, and environmental adaptation strategies of the genus Vibrio.</title>
        <authorList>
            <person name="Lin H."/>
            <person name="Wang X."/>
            <person name="Zhang X.-H."/>
        </authorList>
    </citation>
    <scope>NUCLEOTIDE SEQUENCE [LARGE SCALE GENOMIC DNA]</scope>
    <source>
        <strain evidence="13">QT6D1</strain>
    </source>
</reference>
<dbReference type="GO" id="GO:0004528">
    <property type="term" value="F:phosphodiesterase I activity"/>
    <property type="evidence" value="ECO:0007669"/>
    <property type="project" value="UniProtKB-EC"/>
</dbReference>
<dbReference type="Gene3D" id="3.40.1350.10">
    <property type="match status" value="1"/>
</dbReference>
<dbReference type="GO" id="GO:0046872">
    <property type="term" value="F:metal ion binding"/>
    <property type="evidence" value="ECO:0007669"/>
    <property type="project" value="UniProtKB-KW"/>
</dbReference>
<dbReference type="GO" id="GO:0003676">
    <property type="term" value="F:nucleic acid binding"/>
    <property type="evidence" value="ECO:0007669"/>
    <property type="project" value="InterPro"/>
</dbReference>
<dbReference type="SMART" id="SM00990">
    <property type="entry name" value="VRR_NUC"/>
    <property type="match status" value="1"/>
</dbReference>
<comment type="cofactor">
    <cofactor evidence="2">
        <name>Mn(2+)</name>
        <dbReference type="ChEBI" id="CHEBI:29035"/>
    </cofactor>
</comment>
<evidence type="ECO:0000256" key="10">
    <source>
        <dbReference type="ARBA" id="ARBA00023211"/>
    </source>
</evidence>
<dbReference type="RefSeq" id="WP_151899229.1">
    <property type="nucleotide sequence ID" value="NZ_CP018309.1"/>
</dbReference>
<evidence type="ECO:0000259" key="11">
    <source>
        <dbReference type="SMART" id="SM00990"/>
    </source>
</evidence>
<keyword evidence="9" id="KW-0460">Magnesium</keyword>
<keyword evidence="8" id="KW-0378">Hydrolase</keyword>
<evidence type="ECO:0000313" key="12">
    <source>
        <dbReference type="EMBL" id="ASI92584.1"/>
    </source>
</evidence>
<keyword evidence="6" id="KW-0540">Nuclease</keyword>
<keyword evidence="7" id="KW-0479">Metal-binding</keyword>
<dbReference type="PANTHER" id="PTHR15749:SF4">
    <property type="entry name" value="FANCONI-ASSOCIATED NUCLEASE 1"/>
    <property type="match status" value="1"/>
</dbReference>
<comment type="catalytic activity">
    <reaction evidence="1">
        <text>Hydrolytically removes 5'-nucleotides successively from the 3'-hydroxy termini of 3'-hydroxy-terminated oligonucleotides.</text>
        <dbReference type="EC" id="3.1.4.1"/>
    </reaction>
</comment>
<evidence type="ECO:0000256" key="8">
    <source>
        <dbReference type="ARBA" id="ARBA00022801"/>
    </source>
</evidence>
<dbReference type="InterPro" id="IPR014883">
    <property type="entry name" value="VRR_NUC"/>
</dbReference>
<feature type="domain" description="VRR-NUC" evidence="11">
    <location>
        <begin position="437"/>
        <end position="537"/>
    </location>
</feature>
<dbReference type="PANTHER" id="PTHR15749">
    <property type="entry name" value="FANCONI-ASSOCIATED NUCLEASE 1"/>
    <property type="match status" value="1"/>
</dbReference>
<evidence type="ECO:0000256" key="6">
    <source>
        <dbReference type="ARBA" id="ARBA00022722"/>
    </source>
</evidence>
<gene>
    <name evidence="12" type="ORF">BSZ05_22610</name>
</gene>
<proteinExistence type="inferred from homology"/>
<evidence type="ECO:0000256" key="3">
    <source>
        <dbReference type="ARBA" id="ARBA00001946"/>
    </source>
</evidence>
<dbReference type="Proteomes" id="UP000197092">
    <property type="component" value="Chromosome 2"/>
</dbReference>
<dbReference type="KEGG" id="vsh:BSZ05_22610"/>
<accession>A0AAN1FL48</accession>
<organism evidence="12 13">
    <name type="scientific">Vibrio mediterranei</name>
    <dbReference type="NCBI Taxonomy" id="689"/>
    <lineage>
        <taxon>Bacteria</taxon>
        <taxon>Pseudomonadati</taxon>
        <taxon>Pseudomonadota</taxon>
        <taxon>Gammaproteobacteria</taxon>
        <taxon>Vibrionales</taxon>
        <taxon>Vibrionaceae</taxon>
        <taxon>Vibrio</taxon>
    </lineage>
</organism>
<dbReference type="AlphaFoldDB" id="A0AAN1FL48"/>
<sequence>MPVFSPTTLPSKYYRDNFIRLLLHVESIYSDLLKQSERHWIESFHTLSENAQCLVIRLMTRKGIWFRDDKLNYPEIGCLDSPILELKEYGFISTEPPTSSFELASTLLSKPEILTFHSGLKRTAKKNELIEQLRHQQPNHVTKLPFTVVRLLDDEVLPLLCLLFFGNRHQEFAQFVLENLGIHKFENYEVSKATRLFNNRAEIDSTLEITDLRIAYTELTKPCSKLIMQFVDLLPSANGQYATRQLDKLTNLIARDLERQGDLDLALRLFEFSRLPPSRERQVRILIHQEKFEAAIRIALTMIKSPLSIDEQEVGERLKAKLARKLKTALEKTVKANFPERRFNLDLSHERVELVVCNTLSDLGWKVFYLENQFLNTMFGLVFWDIIFAPVEGAFINPFQRQPLDLYHPSFIEKRKGAIEQRLFEVKRTGVKPYLNILETKKDIQNPFIVWDLVDTEWLELAMTSINYEQLADLFAVLLSDLRAYRNGMPDLVAFKGNEWLWCEVKGPGDKLQNNQKRWFKQMERLKINYEVCYVNHD</sequence>
<evidence type="ECO:0000313" key="13">
    <source>
        <dbReference type="Proteomes" id="UP000197092"/>
    </source>
</evidence>
<evidence type="ECO:0000256" key="1">
    <source>
        <dbReference type="ARBA" id="ARBA00000983"/>
    </source>
</evidence>
<evidence type="ECO:0000256" key="9">
    <source>
        <dbReference type="ARBA" id="ARBA00022842"/>
    </source>
</evidence>